<dbReference type="Proteomes" id="UP000468650">
    <property type="component" value="Unassembled WGS sequence"/>
</dbReference>
<keyword evidence="4" id="KW-1185">Reference proteome</keyword>
<dbReference type="InterPro" id="IPR003331">
    <property type="entry name" value="UDP_GlcNAc_Epimerase_2_dom"/>
</dbReference>
<comment type="caution">
    <text evidence="3">The sequence shown here is derived from an EMBL/GenBank/DDBJ whole genome shotgun (WGS) entry which is preliminary data.</text>
</comment>
<dbReference type="OrthoDB" id="9803238at2"/>
<proteinExistence type="inferred from homology"/>
<feature type="domain" description="UDP-N-acetylglucosamine 2-epimerase" evidence="2">
    <location>
        <begin position="27"/>
        <end position="358"/>
    </location>
</feature>
<dbReference type="SUPFAM" id="SSF53756">
    <property type="entry name" value="UDP-Glycosyltransferase/glycogen phosphorylase"/>
    <property type="match status" value="1"/>
</dbReference>
<dbReference type="EC" id="5.1.3.14" evidence="3"/>
<dbReference type="PANTHER" id="PTHR43174">
    <property type="entry name" value="UDP-N-ACETYLGLUCOSAMINE 2-EPIMERASE"/>
    <property type="match status" value="1"/>
</dbReference>
<dbReference type="InterPro" id="IPR029767">
    <property type="entry name" value="WecB-like"/>
</dbReference>
<organism evidence="3 4">
    <name type="scientific">Phaeocystidibacter luteus</name>
    <dbReference type="NCBI Taxonomy" id="911197"/>
    <lineage>
        <taxon>Bacteria</taxon>
        <taxon>Pseudomonadati</taxon>
        <taxon>Bacteroidota</taxon>
        <taxon>Flavobacteriia</taxon>
        <taxon>Flavobacteriales</taxon>
        <taxon>Phaeocystidibacteraceae</taxon>
        <taxon>Phaeocystidibacter</taxon>
    </lineage>
</organism>
<accession>A0A6N6RE92</accession>
<reference evidence="3 4" key="1">
    <citation type="submission" date="2019-09" db="EMBL/GenBank/DDBJ databases">
        <title>Genomes of family Cryomorphaceae.</title>
        <authorList>
            <person name="Bowman J.P."/>
        </authorList>
    </citation>
    <scope>NUCLEOTIDE SEQUENCE [LARGE SCALE GENOMIC DNA]</scope>
    <source>
        <strain evidence="3 4">LMG 25704</strain>
    </source>
</reference>
<dbReference type="Gene3D" id="3.40.50.2000">
    <property type="entry name" value="Glycogen Phosphorylase B"/>
    <property type="match status" value="2"/>
</dbReference>
<dbReference type="NCBIfam" id="TIGR00236">
    <property type="entry name" value="wecB"/>
    <property type="match status" value="1"/>
</dbReference>
<name>A0A6N6RE92_9FLAO</name>
<sequence>MTKPHRIINLVGARPQFIKASAISRILQGDKRFEEILVHSGQHYDKNMSDVFFKDLGIPKPKHNLGIRNESAEHVVDAIRKSFERVLKAESPDAVILYGDTYTTLGGALAARAMNIPVAHVEAGLRSYNPEMPEEFNRVQTDKLSTWLFCPTDSAIANLETEGLNNSPGVRYVERTGDIMLDVAQWSMKKQKTRLWEAGEYAVFTLHRNFNTDNPQRLETILHAVMDLSEIVEVVFPIHPRTAKNLTKKLRQDLDESNVWVIEPVAYPAMINLLSHSNFVITDSGGLQKEAYFVKKPVMITRAETEWTEMLKTGNAVLVNDDADEILRKGEEWLDNPPSDFPSLYGDGMAAAQIIESIYTHFRA</sequence>
<protein>
    <submittedName>
        <fullName evidence="3">UDP-N-acetylglucosamine 2-epimerase (Non-hydrolyzing)</fullName>
        <ecNumber evidence="3">5.1.3.14</ecNumber>
    </submittedName>
</protein>
<dbReference type="PANTHER" id="PTHR43174:SF1">
    <property type="entry name" value="UDP-N-ACETYLGLUCOSAMINE 2-EPIMERASE"/>
    <property type="match status" value="1"/>
</dbReference>
<evidence type="ECO:0000256" key="1">
    <source>
        <dbReference type="RuleBase" id="RU003513"/>
    </source>
</evidence>
<dbReference type="Pfam" id="PF02350">
    <property type="entry name" value="Epimerase_2"/>
    <property type="match status" value="1"/>
</dbReference>
<gene>
    <name evidence="3" type="ORF">F8C67_10855</name>
</gene>
<keyword evidence="1 3" id="KW-0413">Isomerase</keyword>
<dbReference type="CDD" id="cd03786">
    <property type="entry name" value="GTB_UDP-GlcNAc_2-Epimerase"/>
    <property type="match status" value="1"/>
</dbReference>
<evidence type="ECO:0000313" key="3">
    <source>
        <dbReference type="EMBL" id="KAB2808063.1"/>
    </source>
</evidence>
<evidence type="ECO:0000313" key="4">
    <source>
        <dbReference type="Proteomes" id="UP000468650"/>
    </source>
</evidence>
<dbReference type="GO" id="GO:0008761">
    <property type="term" value="F:UDP-N-acetylglucosamine 2-epimerase activity"/>
    <property type="evidence" value="ECO:0007669"/>
    <property type="project" value="UniProtKB-EC"/>
</dbReference>
<dbReference type="EMBL" id="WBVO01000009">
    <property type="protein sequence ID" value="KAB2808063.1"/>
    <property type="molecule type" value="Genomic_DNA"/>
</dbReference>
<evidence type="ECO:0000259" key="2">
    <source>
        <dbReference type="Pfam" id="PF02350"/>
    </source>
</evidence>
<dbReference type="RefSeq" id="WP_151667877.1">
    <property type="nucleotide sequence ID" value="NZ_WBVO01000009.1"/>
</dbReference>
<comment type="similarity">
    <text evidence="1">Belongs to the UDP-N-acetylglucosamine 2-epimerase family.</text>
</comment>
<dbReference type="AlphaFoldDB" id="A0A6N6RE92"/>